<comment type="caution">
    <text evidence="7">The sequence shown here is derived from an EMBL/GenBank/DDBJ whole genome shotgun (WGS) entry which is preliminary data.</text>
</comment>
<dbReference type="Gene3D" id="3.40.50.2300">
    <property type="match status" value="2"/>
</dbReference>
<evidence type="ECO:0000313" key="8">
    <source>
        <dbReference type="Proteomes" id="UP000481417"/>
    </source>
</evidence>
<accession>A0A6L6HWE0</accession>
<keyword evidence="2" id="KW-0813">Transport</keyword>
<feature type="signal peptide" evidence="5">
    <location>
        <begin position="1"/>
        <end position="22"/>
    </location>
</feature>
<comment type="similarity">
    <text evidence="1">Belongs to the leucine-binding protein family.</text>
</comment>
<gene>
    <name evidence="7" type="ORF">GIY56_15220</name>
</gene>
<dbReference type="InterPro" id="IPR000709">
    <property type="entry name" value="Leu_Ile_Val-bd"/>
</dbReference>
<dbReference type="PANTHER" id="PTHR30483">
    <property type="entry name" value="LEUCINE-SPECIFIC-BINDING PROTEIN"/>
    <property type="match status" value="1"/>
</dbReference>
<sequence length="393" mass="41248">MKLAIVALSAAALSATAGLAGAQETVKIGALMIDSGPLAAFYQYSTAGLETAVAEINEAGGINGRPVEVVSMTYSGAPEAALQTATRLVKNDKVAAITGMIPTAVALAIAGRATALDTIIIDPLSAAGTRCNQNYFRVKASTAMLGASYKAFLAQHPMESWDIIAGDTTSGHDNADSFAKDVQELGGEVRKQLFTPVPNSDFGTYITQLNQEPAKGLLAIIYGADGVTFAKQQQQFGLLDKYEMVLGNNFAIPAVLPAMGEAAIGVIQNVSYIPQVEGDGARKFSDAFSKIAGHEPDDVAFDMYTSMIALAQAMNKAGTEDASEVSKALEGLVIDSPVGPLEMRAEDHQLTRPYIFAEVVAGAPDSGKAVDYEIRTIIPAKDYMPPPSAECQM</sequence>
<evidence type="ECO:0000256" key="3">
    <source>
        <dbReference type="ARBA" id="ARBA00022729"/>
    </source>
</evidence>
<evidence type="ECO:0000256" key="4">
    <source>
        <dbReference type="ARBA" id="ARBA00022970"/>
    </source>
</evidence>
<protein>
    <submittedName>
        <fullName evidence="7">ABC transporter substrate-binding protein</fullName>
    </submittedName>
</protein>
<evidence type="ECO:0000259" key="6">
    <source>
        <dbReference type="Pfam" id="PF13458"/>
    </source>
</evidence>
<dbReference type="Pfam" id="PF13458">
    <property type="entry name" value="Peripla_BP_6"/>
    <property type="match status" value="1"/>
</dbReference>
<keyword evidence="3 5" id="KW-0732">Signal</keyword>
<dbReference type="Proteomes" id="UP000481417">
    <property type="component" value="Unassembled WGS sequence"/>
</dbReference>
<feature type="domain" description="Leucine-binding protein" evidence="6">
    <location>
        <begin position="25"/>
        <end position="362"/>
    </location>
</feature>
<dbReference type="EMBL" id="WMBT01000012">
    <property type="protein sequence ID" value="MTE01638.1"/>
    <property type="molecule type" value="Genomic_DNA"/>
</dbReference>
<dbReference type="SUPFAM" id="SSF53822">
    <property type="entry name" value="Periplasmic binding protein-like I"/>
    <property type="match status" value="1"/>
</dbReference>
<dbReference type="RefSeq" id="WP_154765717.1">
    <property type="nucleotide sequence ID" value="NZ_WMBT01000012.1"/>
</dbReference>
<keyword evidence="4" id="KW-0029">Amino-acid transport</keyword>
<organism evidence="7 8">
    <name type="scientific">Paracoccus lichenicola</name>
    <dbReference type="NCBI Taxonomy" id="2665644"/>
    <lineage>
        <taxon>Bacteria</taxon>
        <taxon>Pseudomonadati</taxon>
        <taxon>Pseudomonadota</taxon>
        <taxon>Alphaproteobacteria</taxon>
        <taxon>Rhodobacterales</taxon>
        <taxon>Paracoccaceae</taxon>
        <taxon>Paracoccus</taxon>
    </lineage>
</organism>
<reference evidence="7 8" key="1">
    <citation type="submission" date="2019-11" db="EMBL/GenBank/DDBJ databases">
        <authorList>
            <person name="Lang L."/>
        </authorList>
    </citation>
    <scope>NUCLEOTIDE SEQUENCE [LARGE SCALE GENOMIC DNA]</scope>
    <source>
        <strain evidence="7 8">YIM 132242</strain>
    </source>
</reference>
<evidence type="ECO:0000256" key="2">
    <source>
        <dbReference type="ARBA" id="ARBA00022448"/>
    </source>
</evidence>
<feature type="chain" id="PRO_5027021638" evidence="5">
    <location>
        <begin position="23"/>
        <end position="393"/>
    </location>
</feature>
<dbReference type="InterPro" id="IPR051010">
    <property type="entry name" value="BCAA_transport"/>
</dbReference>
<dbReference type="PANTHER" id="PTHR30483:SF6">
    <property type="entry name" value="PERIPLASMIC BINDING PROTEIN OF ABC TRANSPORTER FOR NATURAL AMINO ACIDS"/>
    <property type="match status" value="1"/>
</dbReference>
<dbReference type="GO" id="GO:0006865">
    <property type="term" value="P:amino acid transport"/>
    <property type="evidence" value="ECO:0007669"/>
    <property type="project" value="UniProtKB-KW"/>
</dbReference>
<dbReference type="PRINTS" id="PR00337">
    <property type="entry name" value="LEUILEVALBP"/>
</dbReference>
<dbReference type="InterPro" id="IPR028081">
    <property type="entry name" value="Leu-bd"/>
</dbReference>
<proteinExistence type="inferred from homology"/>
<evidence type="ECO:0000256" key="1">
    <source>
        <dbReference type="ARBA" id="ARBA00010062"/>
    </source>
</evidence>
<dbReference type="InterPro" id="IPR028082">
    <property type="entry name" value="Peripla_BP_I"/>
</dbReference>
<dbReference type="AlphaFoldDB" id="A0A6L6HWE0"/>
<keyword evidence="8" id="KW-1185">Reference proteome</keyword>
<evidence type="ECO:0000256" key="5">
    <source>
        <dbReference type="SAM" id="SignalP"/>
    </source>
</evidence>
<name>A0A6L6HWE0_9RHOB</name>
<evidence type="ECO:0000313" key="7">
    <source>
        <dbReference type="EMBL" id="MTE01638.1"/>
    </source>
</evidence>
<dbReference type="CDD" id="cd19989">
    <property type="entry name" value="PBP1_SBP-like"/>
    <property type="match status" value="1"/>
</dbReference>